<evidence type="ECO:0000313" key="3">
    <source>
        <dbReference type="WBParaSite" id="HPBE_0001902501-mRNA-1"/>
    </source>
</evidence>
<organism evidence="2 3">
    <name type="scientific">Heligmosomoides polygyrus</name>
    <name type="common">Parasitic roundworm</name>
    <dbReference type="NCBI Taxonomy" id="6339"/>
    <lineage>
        <taxon>Eukaryota</taxon>
        <taxon>Metazoa</taxon>
        <taxon>Ecdysozoa</taxon>
        <taxon>Nematoda</taxon>
        <taxon>Chromadorea</taxon>
        <taxon>Rhabditida</taxon>
        <taxon>Rhabditina</taxon>
        <taxon>Rhabditomorpha</taxon>
        <taxon>Strongyloidea</taxon>
        <taxon>Heligmosomidae</taxon>
        <taxon>Heligmosomoides</taxon>
    </lineage>
</organism>
<name>A0A183GAH7_HELPZ</name>
<sequence>MAVLIIDAEKLLNILGLPMAILGKSVQIPLTIAWVELVVDIFIMMIHRSSALVQGKVAGISVDGASGVDENLSKSRCFRLLRAPAPVQAKGPGSNLYQR</sequence>
<gene>
    <name evidence="1" type="ORF">HPBE_LOCUS19024</name>
</gene>
<dbReference type="AlphaFoldDB" id="A0A183GAH7"/>
<reference evidence="1 2" key="1">
    <citation type="submission" date="2018-11" db="EMBL/GenBank/DDBJ databases">
        <authorList>
            <consortium name="Pathogen Informatics"/>
        </authorList>
    </citation>
    <scope>NUCLEOTIDE SEQUENCE [LARGE SCALE GENOMIC DNA]</scope>
</reference>
<keyword evidence="2" id="KW-1185">Reference proteome</keyword>
<dbReference type="Proteomes" id="UP000050761">
    <property type="component" value="Unassembled WGS sequence"/>
</dbReference>
<accession>A0A3P8F282</accession>
<evidence type="ECO:0000313" key="2">
    <source>
        <dbReference type="Proteomes" id="UP000050761"/>
    </source>
</evidence>
<dbReference type="WBParaSite" id="HPBE_0001902501-mRNA-1">
    <property type="protein sequence ID" value="HPBE_0001902501-mRNA-1"/>
    <property type="gene ID" value="HPBE_0001902501"/>
</dbReference>
<evidence type="ECO:0000313" key="1">
    <source>
        <dbReference type="EMBL" id="VDP13766.1"/>
    </source>
</evidence>
<reference evidence="3" key="2">
    <citation type="submission" date="2019-09" db="UniProtKB">
        <authorList>
            <consortium name="WormBaseParasite"/>
        </authorList>
    </citation>
    <scope>IDENTIFICATION</scope>
</reference>
<proteinExistence type="predicted"/>
<accession>A0A183GAH7</accession>
<protein>
    <submittedName>
        <fullName evidence="3">MATE efflux family protein</fullName>
    </submittedName>
</protein>
<dbReference type="EMBL" id="UZAH01031079">
    <property type="protein sequence ID" value="VDP13766.1"/>
    <property type="molecule type" value="Genomic_DNA"/>
</dbReference>